<organism evidence="3 4">
    <name type="scientific">Altererythrobacter lutimaris</name>
    <dbReference type="NCBI Taxonomy" id="2743979"/>
    <lineage>
        <taxon>Bacteria</taxon>
        <taxon>Pseudomonadati</taxon>
        <taxon>Pseudomonadota</taxon>
        <taxon>Alphaproteobacteria</taxon>
        <taxon>Sphingomonadales</taxon>
        <taxon>Erythrobacteraceae</taxon>
        <taxon>Altererythrobacter</taxon>
    </lineage>
</organism>
<dbReference type="InterPro" id="IPR001296">
    <property type="entry name" value="Glyco_trans_1"/>
</dbReference>
<dbReference type="Proteomes" id="UP000546031">
    <property type="component" value="Unassembled WGS sequence"/>
</dbReference>
<evidence type="ECO:0000259" key="2">
    <source>
        <dbReference type="Pfam" id="PF00534"/>
    </source>
</evidence>
<gene>
    <name evidence="3" type="ORF">HUO12_06670</name>
</gene>
<keyword evidence="4" id="KW-1185">Reference proteome</keyword>
<sequence>MFKKKTQSAESAERITETPLQVSIRMGDSARDAGDWKGAAVHYTEAVKQDASLAHIWVQLGHALKEQDDLSFALRAYQEAIALDPEDTETLVHAAHAAKNLGKFEIAIEHFLAACHVGLDAPREEEELLDLLSRQARHGGSSALSELIHQFPERELEAPLLSRLREISRRQLSLQRHDLDADQARYDTVVFDISDLVSYWRNARLPTGIQRVQIETIIAALDTGNSEAVMLCCFTQGRDEWLSVPTSMFTQLCELAVAGGEEDEVKWEALLSDLQLGLTLSPPFTFPRGATLVNLGTSWWLQNYFLYVRHAKATRGIKYIPFVHDMIPIMASEHCTRELTQDFISWALGVFDHADYFLVNSEYTAKDLRGVASLLGHEVKDESIAVIPLDSDFRKDASTLAQLNRLEDWQLEPGKFVLFVSTIESRKGHLFAFEAWSKLIDKLGVSNVPKLVCVGNRGWLNDEIYDQLDSDMALKDNVLMLSGLSDAELGLLYKNCRFTLYPSVYEGWGLPVTESLCYGRVPLASDAASLPEAGGEFAVYAESGNAEDLFAKAERLVTDDEYLTQLEERIADEYSPRTWSELANQIVSQLSSFQAQQDRTAHKSEDELSAPEAYIGHWHSLTRNTSRHVWTGMRSAETYRSGLGWYWPEERGCRVKDAQGQLSFRLNEPHEGLSLMIKLRGDENALCHYSIVVDDRVIDGELPSGKEKWVQLEISPSEAGSSYVVEFNAHRNRNGTRPTYFVEGFLLYFPADPVMRLDFIEAVTIGNLDRIGAFREGGRK</sequence>
<dbReference type="PANTHER" id="PTHR46401">
    <property type="entry name" value="GLYCOSYLTRANSFERASE WBBK-RELATED"/>
    <property type="match status" value="1"/>
</dbReference>
<dbReference type="RefSeq" id="WP_176272842.1">
    <property type="nucleotide sequence ID" value="NZ_JABWTA010000001.1"/>
</dbReference>
<feature type="repeat" description="TPR" evidence="1">
    <location>
        <begin position="54"/>
        <end position="87"/>
    </location>
</feature>
<dbReference type="EMBL" id="JABWTA010000001">
    <property type="protein sequence ID" value="NVE94578.1"/>
    <property type="molecule type" value="Genomic_DNA"/>
</dbReference>
<keyword evidence="3" id="KW-0808">Transferase</keyword>
<dbReference type="Gene3D" id="1.25.40.10">
    <property type="entry name" value="Tetratricopeptide repeat domain"/>
    <property type="match status" value="1"/>
</dbReference>
<dbReference type="Pfam" id="PF00534">
    <property type="entry name" value="Glycos_transf_1"/>
    <property type="match status" value="1"/>
</dbReference>
<proteinExistence type="predicted"/>
<dbReference type="Gene3D" id="3.40.50.2000">
    <property type="entry name" value="Glycogen Phosphorylase B"/>
    <property type="match status" value="1"/>
</dbReference>
<dbReference type="SUPFAM" id="SSF53756">
    <property type="entry name" value="UDP-Glycosyltransferase/glycogen phosphorylase"/>
    <property type="match status" value="1"/>
</dbReference>
<dbReference type="GO" id="GO:0016757">
    <property type="term" value="F:glycosyltransferase activity"/>
    <property type="evidence" value="ECO:0007669"/>
    <property type="project" value="InterPro"/>
</dbReference>
<dbReference type="InterPro" id="IPR019734">
    <property type="entry name" value="TPR_rpt"/>
</dbReference>
<accession>A0A850HD21</accession>
<evidence type="ECO:0000313" key="3">
    <source>
        <dbReference type="EMBL" id="NVE94578.1"/>
    </source>
</evidence>
<protein>
    <submittedName>
        <fullName evidence="3">Glycosyltransferase</fullName>
    </submittedName>
</protein>
<dbReference type="PROSITE" id="PS50005">
    <property type="entry name" value="TPR"/>
    <property type="match status" value="1"/>
</dbReference>
<reference evidence="3 4" key="1">
    <citation type="submission" date="2020-06" db="EMBL/GenBank/DDBJ databases">
        <title>Altererythrobacter lutimaris sp. nov., a marine bacterium isolated from a tidal flat.</title>
        <authorList>
            <person name="Kim D."/>
            <person name="Yoo Y."/>
            <person name="Kim J.-J."/>
        </authorList>
    </citation>
    <scope>NUCLEOTIDE SEQUENCE [LARGE SCALE GENOMIC DNA]</scope>
    <source>
        <strain evidence="3 4">JGD-16</strain>
    </source>
</reference>
<dbReference type="PROSITE" id="PS50293">
    <property type="entry name" value="TPR_REGION"/>
    <property type="match status" value="1"/>
</dbReference>
<evidence type="ECO:0000313" key="4">
    <source>
        <dbReference type="Proteomes" id="UP000546031"/>
    </source>
</evidence>
<feature type="domain" description="Glycosyl transferase family 1" evidence="2">
    <location>
        <begin position="413"/>
        <end position="569"/>
    </location>
</feature>
<dbReference type="AlphaFoldDB" id="A0A850HD21"/>
<dbReference type="SUPFAM" id="SSF48452">
    <property type="entry name" value="TPR-like"/>
    <property type="match status" value="1"/>
</dbReference>
<dbReference type="Pfam" id="PF13181">
    <property type="entry name" value="TPR_8"/>
    <property type="match status" value="1"/>
</dbReference>
<dbReference type="InterPro" id="IPR011990">
    <property type="entry name" value="TPR-like_helical_dom_sf"/>
</dbReference>
<dbReference type="CDD" id="cd03809">
    <property type="entry name" value="GT4_MtfB-like"/>
    <property type="match status" value="1"/>
</dbReference>
<dbReference type="SMART" id="SM00028">
    <property type="entry name" value="TPR"/>
    <property type="match status" value="3"/>
</dbReference>
<comment type="caution">
    <text evidence="3">The sequence shown here is derived from an EMBL/GenBank/DDBJ whole genome shotgun (WGS) entry which is preliminary data.</text>
</comment>
<keyword evidence="1" id="KW-0802">TPR repeat</keyword>
<name>A0A850HD21_9SPHN</name>
<dbReference type="PANTHER" id="PTHR46401:SF8">
    <property type="entry name" value="BLL6006 PROTEIN"/>
    <property type="match status" value="1"/>
</dbReference>
<evidence type="ECO:0000256" key="1">
    <source>
        <dbReference type="PROSITE-ProRule" id="PRU00339"/>
    </source>
</evidence>